<dbReference type="STRING" id="71717.A0A4Y7TLA4"/>
<feature type="region of interest" description="Disordered" evidence="2">
    <location>
        <begin position="423"/>
        <end position="544"/>
    </location>
</feature>
<comment type="caution">
    <text evidence="3">The sequence shown here is derived from an EMBL/GenBank/DDBJ whole genome shotgun (WGS) entry which is preliminary data.</text>
</comment>
<evidence type="ECO:0000313" key="4">
    <source>
        <dbReference type="Proteomes" id="UP000298030"/>
    </source>
</evidence>
<feature type="compositionally biased region" description="Low complexity" evidence="2">
    <location>
        <begin position="42"/>
        <end position="55"/>
    </location>
</feature>
<dbReference type="InterPro" id="IPR027267">
    <property type="entry name" value="AH/BAR_dom_sf"/>
</dbReference>
<feature type="compositionally biased region" description="Polar residues" evidence="2">
    <location>
        <begin position="366"/>
        <end position="385"/>
    </location>
</feature>
<organism evidence="3 4">
    <name type="scientific">Coprinellus micaceus</name>
    <name type="common">Glistening ink-cap mushroom</name>
    <name type="synonym">Coprinus micaceus</name>
    <dbReference type="NCBI Taxonomy" id="71717"/>
    <lineage>
        <taxon>Eukaryota</taxon>
        <taxon>Fungi</taxon>
        <taxon>Dikarya</taxon>
        <taxon>Basidiomycota</taxon>
        <taxon>Agaricomycotina</taxon>
        <taxon>Agaricomycetes</taxon>
        <taxon>Agaricomycetidae</taxon>
        <taxon>Agaricales</taxon>
        <taxon>Agaricineae</taxon>
        <taxon>Psathyrellaceae</taxon>
        <taxon>Coprinellus</taxon>
    </lineage>
</organism>
<dbReference type="PANTHER" id="PTHR31962:SF1">
    <property type="entry name" value="SPHINGOLIPID LONG CHAIN BASE-RESPONSIVE PROTEIN PIL1"/>
    <property type="match status" value="1"/>
</dbReference>
<gene>
    <name evidence="3" type="ORF">FA13DRAFT_1625016</name>
</gene>
<evidence type="ECO:0000256" key="1">
    <source>
        <dbReference type="SAM" id="Coils"/>
    </source>
</evidence>
<sequence length="544" mass="57801">MSSFFSKFADKAQSAINASPLAGKIPHTTPSQPRPDSPDASGQPPANQAAAQGGQKSHALEALSYQFRAFQQQYSSATSPAQKIITAEKGLILDFDNVAREAKTQSKELYTWGQTEPDDIKDVSDRIAYLNFVSGALAATFAQKLDASRAPFKALRDAETALHPRRNIRAALEAQLGKVENDPKKAGDLREQIKRAELEDAQAEREVLILKRKALKDSEQQKWTAVQEYAEKLLLLAQAAPPILAELPAYPPTPNSPYNGFQATGAVRAALQQALDHHKPGVTSFHLPSAGADLSRSDTRSFGESHASELSNINAPYPAPTPHPEIQVAQPQPHAPVAAHAPAPSQQSPPINPSSLNQMPAPIPASTIQTPPSASSPPDLTTSPTAPAVVITPTIAETGIPVAAGTDGPGPAKGSLHDLKHASTQSGILQSPPSAHPTAHYPSPSVVPIPAHAAAQYPSAEEEKKRLAAQYSTAHATEGSPLASQAPAAGPSTGQAKANESAEEEKKRLEREERERILMGDGHPPKRDGEPDEDLPPYQEPSFQ</sequence>
<dbReference type="Gene3D" id="1.20.1270.60">
    <property type="entry name" value="Arfaptin homology (AH) domain/BAR domain"/>
    <property type="match status" value="1"/>
</dbReference>
<dbReference type="Proteomes" id="UP000298030">
    <property type="component" value="Unassembled WGS sequence"/>
</dbReference>
<keyword evidence="1" id="KW-0175">Coiled coil</keyword>
<feature type="coiled-coil region" evidence="1">
    <location>
        <begin position="186"/>
        <end position="218"/>
    </location>
</feature>
<dbReference type="AlphaFoldDB" id="A0A4Y7TLA4"/>
<name>A0A4Y7TLA4_COPMI</name>
<dbReference type="Pfam" id="PF13805">
    <property type="entry name" value="Pil1"/>
    <property type="match status" value="1"/>
</dbReference>
<proteinExistence type="predicted"/>
<keyword evidence="4" id="KW-1185">Reference proteome</keyword>
<dbReference type="PANTHER" id="PTHR31962">
    <property type="entry name" value="SPHINGOLIPID LONG CHAIN BASE-RESPONSIVE PROTEIN PIL1"/>
    <property type="match status" value="1"/>
</dbReference>
<evidence type="ECO:0008006" key="5">
    <source>
        <dbReference type="Google" id="ProtNLM"/>
    </source>
</evidence>
<dbReference type="GO" id="GO:0005886">
    <property type="term" value="C:plasma membrane"/>
    <property type="evidence" value="ECO:0007669"/>
    <property type="project" value="TreeGrafter"/>
</dbReference>
<accession>A0A4Y7TLA4</accession>
<dbReference type="EMBL" id="QPFP01000008">
    <property type="protein sequence ID" value="TEB34956.1"/>
    <property type="molecule type" value="Genomic_DNA"/>
</dbReference>
<protein>
    <recommendedName>
        <fullName evidence="5">Sphingolipid long chain base-responsive protein LSP1</fullName>
    </recommendedName>
</protein>
<feature type="region of interest" description="Disordered" evidence="2">
    <location>
        <begin position="280"/>
        <end position="386"/>
    </location>
</feature>
<feature type="compositionally biased region" description="Polar residues" evidence="2">
    <location>
        <begin position="423"/>
        <end position="433"/>
    </location>
</feature>
<dbReference type="GO" id="GO:0070941">
    <property type="term" value="P:eisosome assembly"/>
    <property type="evidence" value="ECO:0007669"/>
    <property type="project" value="TreeGrafter"/>
</dbReference>
<dbReference type="GO" id="GO:0006897">
    <property type="term" value="P:endocytosis"/>
    <property type="evidence" value="ECO:0007669"/>
    <property type="project" value="TreeGrafter"/>
</dbReference>
<reference evidence="3 4" key="1">
    <citation type="journal article" date="2019" name="Nat. Ecol. Evol.">
        <title>Megaphylogeny resolves global patterns of mushroom evolution.</title>
        <authorList>
            <person name="Varga T."/>
            <person name="Krizsan K."/>
            <person name="Foldi C."/>
            <person name="Dima B."/>
            <person name="Sanchez-Garcia M."/>
            <person name="Sanchez-Ramirez S."/>
            <person name="Szollosi G.J."/>
            <person name="Szarkandi J.G."/>
            <person name="Papp V."/>
            <person name="Albert L."/>
            <person name="Andreopoulos W."/>
            <person name="Angelini C."/>
            <person name="Antonin V."/>
            <person name="Barry K.W."/>
            <person name="Bougher N.L."/>
            <person name="Buchanan P."/>
            <person name="Buyck B."/>
            <person name="Bense V."/>
            <person name="Catcheside P."/>
            <person name="Chovatia M."/>
            <person name="Cooper J."/>
            <person name="Damon W."/>
            <person name="Desjardin D."/>
            <person name="Finy P."/>
            <person name="Geml J."/>
            <person name="Haridas S."/>
            <person name="Hughes K."/>
            <person name="Justo A."/>
            <person name="Karasinski D."/>
            <person name="Kautmanova I."/>
            <person name="Kiss B."/>
            <person name="Kocsube S."/>
            <person name="Kotiranta H."/>
            <person name="LaButti K.M."/>
            <person name="Lechner B.E."/>
            <person name="Liimatainen K."/>
            <person name="Lipzen A."/>
            <person name="Lukacs Z."/>
            <person name="Mihaltcheva S."/>
            <person name="Morgado L.N."/>
            <person name="Niskanen T."/>
            <person name="Noordeloos M.E."/>
            <person name="Ohm R.A."/>
            <person name="Ortiz-Santana B."/>
            <person name="Ovrebo C."/>
            <person name="Racz N."/>
            <person name="Riley R."/>
            <person name="Savchenko A."/>
            <person name="Shiryaev A."/>
            <person name="Soop K."/>
            <person name="Spirin V."/>
            <person name="Szebenyi C."/>
            <person name="Tomsovsky M."/>
            <person name="Tulloss R.E."/>
            <person name="Uehling J."/>
            <person name="Grigoriev I.V."/>
            <person name="Vagvolgyi C."/>
            <person name="Papp T."/>
            <person name="Martin F.M."/>
            <person name="Miettinen O."/>
            <person name="Hibbett D.S."/>
            <person name="Nagy L.G."/>
        </authorList>
    </citation>
    <scope>NUCLEOTIDE SEQUENCE [LARGE SCALE GENOMIC DNA]</scope>
    <source>
        <strain evidence="3 4">FP101781</strain>
    </source>
</reference>
<feature type="compositionally biased region" description="Basic and acidic residues" evidence="2">
    <location>
        <begin position="295"/>
        <end position="307"/>
    </location>
</feature>
<dbReference type="GO" id="GO:0008289">
    <property type="term" value="F:lipid binding"/>
    <property type="evidence" value="ECO:0007669"/>
    <property type="project" value="TreeGrafter"/>
</dbReference>
<evidence type="ECO:0000256" key="2">
    <source>
        <dbReference type="SAM" id="MobiDB-lite"/>
    </source>
</evidence>
<evidence type="ECO:0000313" key="3">
    <source>
        <dbReference type="EMBL" id="TEB34956.1"/>
    </source>
</evidence>
<dbReference type="OrthoDB" id="5599269at2759"/>
<dbReference type="InterPro" id="IPR028245">
    <property type="entry name" value="PIL1/LSP1"/>
</dbReference>
<feature type="compositionally biased region" description="Low complexity" evidence="2">
    <location>
        <begin position="327"/>
        <end position="349"/>
    </location>
</feature>
<feature type="compositionally biased region" description="Basic and acidic residues" evidence="2">
    <location>
        <begin position="504"/>
        <end position="529"/>
    </location>
</feature>
<feature type="region of interest" description="Disordered" evidence="2">
    <location>
        <begin position="17"/>
        <end position="57"/>
    </location>
</feature>
<dbReference type="GO" id="GO:0036286">
    <property type="term" value="C:eisosome filament"/>
    <property type="evidence" value="ECO:0007669"/>
    <property type="project" value="TreeGrafter"/>
</dbReference>